<feature type="coiled-coil region" evidence="11">
    <location>
        <begin position="747"/>
        <end position="849"/>
    </location>
</feature>
<evidence type="ECO:0000256" key="8">
    <source>
        <dbReference type="ARBA" id="ARBA00023315"/>
    </source>
</evidence>
<dbReference type="InterPro" id="IPR039551">
    <property type="entry name" value="Cho/carn_acyl_trans"/>
</dbReference>
<proteinExistence type="inferred from homology"/>
<protein>
    <submittedName>
        <fullName evidence="13">Carnitine O-palmitoyltransferase 2, mitochondrial</fullName>
    </submittedName>
</protein>
<dbReference type="GO" id="GO:0005739">
    <property type="term" value="C:mitochondrion"/>
    <property type="evidence" value="ECO:0007669"/>
    <property type="project" value="TreeGrafter"/>
</dbReference>
<dbReference type="Gene3D" id="1.10.275.20">
    <property type="entry name" value="Choline/Carnitine o-acyltransferase"/>
    <property type="match status" value="1"/>
</dbReference>
<dbReference type="InterPro" id="IPR042572">
    <property type="entry name" value="Carn_acyl_trans_N"/>
</dbReference>
<gene>
    <name evidence="13" type="ORF">KUF71_018902</name>
</gene>
<accession>A0AAE1GT48</accession>
<dbReference type="InterPro" id="IPR000542">
    <property type="entry name" value="Carn_acyl_trans"/>
</dbReference>
<evidence type="ECO:0000256" key="3">
    <source>
        <dbReference type="ARBA" id="ARBA00022448"/>
    </source>
</evidence>
<evidence type="ECO:0000256" key="7">
    <source>
        <dbReference type="ARBA" id="ARBA00023157"/>
    </source>
</evidence>
<dbReference type="InterPro" id="IPR020837">
    <property type="entry name" value="Fibrinogen_CS"/>
</dbReference>
<evidence type="ECO:0000256" key="11">
    <source>
        <dbReference type="SAM" id="Coils"/>
    </source>
</evidence>
<dbReference type="GO" id="GO:0006635">
    <property type="term" value="P:fatty acid beta-oxidation"/>
    <property type="evidence" value="ECO:0007669"/>
    <property type="project" value="TreeGrafter"/>
</dbReference>
<feature type="active site" description="Proton acceptor" evidence="10">
    <location>
        <position position="373"/>
    </location>
</feature>
<dbReference type="PROSITE" id="PS00440">
    <property type="entry name" value="ACYLTRANSF_C_2"/>
    <property type="match status" value="1"/>
</dbReference>
<evidence type="ECO:0000313" key="14">
    <source>
        <dbReference type="Proteomes" id="UP001219518"/>
    </source>
</evidence>
<evidence type="ECO:0000256" key="4">
    <source>
        <dbReference type="ARBA" id="ARBA00022679"/>
    </source>
</evidence>
<keyword evidence="14" id="KW-1185">Reference proteome</keyword>
<dbReference type="EMBL" id="JAHWGI010000058">
    <property type="protein sequence ID" value="KAK3908474.1"/>
    <property type="molecule type" value="Genomic_DNA"/>
</dbReference>
<dbReference type="InterPro" id="IPR036056">
    <property type="entry name" value="Fibrinogen-like_C"/>
</dbReference>
<reference evidence="13" key="1">
    <citation type="submission" date="2021-07" db="EMBL/GenBank/DDBJ databases">
        <authorList>
            <person name="Catto M.A."/>
            <person name="Jacobson A."/>
            <person name="Kennedy G."/>
            <person name="Labadie P."/>
            <person name="Hunt B.G."/>
            <person name="Srinivasan R."/>
        </authorList>
    </citation>
    <scope>NUCLEOTIDE SEQUENCE</scope>
    <source>
        <strain evidence="13">PL_HMW_Pooled</strain>
        <tissue evidence="13">Head</tissue>
    </source>
</reference>
<dbReference type="SMART" id="SM00186">
    <property type="entry name" value="FBG"/>
    <property type="match status" value="1"/>
</dbReference>
<dbReference type="PANTHER" id="PTHR22589:SF16">
    <property type="entry name" value="CARNITINE O-PALMITOYLTRANSFERASE 2, MITOCHONDRIAL"/>
    <property type="match status" value="1"/>
</dbReference>
<dbReference type="InterPro" id="IPR002181">
    <property type="entry name" value="Fibrinogen_a/b/g_C_dom"/>
</dbReference>
<keyword evidence="5" id="KW-0276">Fatty acid metabolism</keyword>
<dbReference type="FunFam" id="1.20.1280.180:FF:000001">
    <property type="entry name" value="Carnitine O-palmitoyltransferase 2, mitochondrial"/>
    <property type="match status" value="1"/>
</dbReference>
<comment type="catalytic activity">
    <reaction evidence="9">
        <text>4,8-dimethylnonanoyl-CoA + (R)-carnitine = O-4,8-dimethylnonanoyl-(R)-carnitine + CoA</text>
        <dbReference type="Rhea" id="RHEA:44860"/>
        <dbReference type="ChEBI" id="CHEBI:16347"/>
        <dbReference type="ChEBI" id="CHEBI:57287"/>
        <dbReference type="ChEBI" id="CHEBI:77061"/>
        <dbReference type="ChEBI" id="CHEBI:84654"/>
    </reaction>
</comment>
<dbReference type="InterPro" id="IPR014716">
    <property type="entry name" value="Fibrinogen_a/b/g_C_1"/>
</dbReference>
<dbReference type="Gene3D" id="3.30.559.70">
    <property type="entry name" value="Choline/Carnitine o-acyltransferase, domain 2"/>
    <property type="match status" value="1"/>
</dbReference>
<feature type="domain" description="Fibrinogen C-terminal" evidence="12">
    <location>
        <begin position="1025"/>
        <end position="1238"/>
    </location>
</feature>
<dbReference type="InterPro" id="IPR023213">
    <property type="entry name" value="CAT-like_dom_sf"/>
</dbReference>
<dbReference type="Pfam" id="PF00755">
    <property type="entry name" value="Carn_acyltransf"/>
    <property type="match status" value="1"/>
</dbReference>
<dbReference type="Gene3D" id="3.30.559.10">
    <property type="entry name" value="Chloramphenicol acetyltransferase-like domain"/>
    <property type="match status" value="1"/>
</dbReference>
<evidence type="ECO:0000256" key="2">
    <source>
        <dbReference type="ARBA" id="ARBA00005232"/>
    </source>
</evidence>
<comment type="caution">
    <text evidence="13">The sequence shown here is derived from an EMBL/GenBank/DDBJ whole genome shotgun (WGS) entry which is preliminary data.</text>
</comment>
<dbReference type="Gene3D" id="1.20.1280.180">
    <property type="match status" value="1"/>
</dbReference>
<dbReference type="PROSITE" id="PS51406">
    <property type="entry name" value="FIBRINOGEN_C_2"/>
    <property type="match status" value="1"/>
</dbReference>
<dbReference type="PANTHER" id="PTHR22589">
    <property type="entry name" value="CARNITINE O-ACYLTRANSFERASE"/>
    <property type="match status" value="1"/>
</dbReference>
<dbReference type="Pfam" id="PF00147">
    <property type="entry name" value="Fibrinogen_C"/>
    <property type="match status" value="1"/>
</dbReference>
<keyword evidence="11" id="KW-0175">Coiled coil</keyword>
<keyword evidence="8" id="KW-0012">Acyltransferase</keyword>
<evidence type="ECO:0000256" key="1">
    <source>
        <dbReference type="ARBA" id="ARBA00005005"/>
    </source>
</evidence>
<dbReference type="SUPFAM" id="SSF56496">
    <property type="entry name" value="Fibrinogen C-terminal domain-like"/>
    <property type="match status" value="1"/>
</dbReference>
<dbReference type="Gene3D" id="3.90.215.10">
    <property type="entry name" value="Gamma Fibrinogen, chain A, domain 1"/>
    <property type="match status" value="1"/>
</dbReference>
<dbReference type="CDD" id="cd00087">
    <property type="entry name" value="FReD"/>
    <property type="match status" value="1"/>
</dbReference>
<dbReference type="AlphaFoldDB" id="A0AAE1GT48"/>
<keyword evidence="4" id="KW-0808">Transferase</keyword>
<reference evidence="13" key="2">
    <citation type="journal article" date="2023" name="BMC Genomics">
        <title>Pest status, molecular evolution, and epigenetic factors derived from the genome assembly of Frankliniella fusca, a thysanopteran phytovirus vector.</title>
        <authorList>
            <person name="Catto M.A."/>
            <person name="Labadie P.E."/>
            <person name="Jacobson A.L."/>
            <person name="Kennedy G.G."/>
            <person name="Srinivasan R."/>
            <person name="Hunt B.G."/>
        </authorList>
    </citation>
    <scope>NUCLEOTIDE SEQUENCE</scope>
    <source>
        <strain evidence="13">PL_HMW_Pooled</strain>
    </source>
</reference>
<dbReference type="InterPro" id="IPR042231">
    <property type="entry name" value="Cho/carn_acyl_trans_2"/>
</dbReference>
<dbReference type="PROSITE" id="PS00514">
    <property type="entry name" value="FIBRINOGEN_C_1"/>
    <property type="match status" value="1"/>
</dbReference>
<keyword evidence="7" id="KW-1015">Disulfide bond</keyword>
<dbReference type="SUPFAM" id="SSF52777">
    <property type="entry name" value="CoA-dependent acyltransferases"/>
    <property type="match status" value="2"/>
</dbReference>
<keyword evidence="3" id="KW-0813">Transport</keyword>
<evidence type="ECO:0000256" key="6">
    <source>
        <dbReference type="ARBA" id="ARBA00023098"/>
    </source>
</evidence>
<evidence type="ECO:0000313" key="13">
    <source>
        <dbReference type="EMBL" id="KAK3908474.1"/>
    </source>
</evidence>
<comment type="pathway">
    <text evidence="1">Lipid metabolism; fatty acid beta-oxidation.</text>
</comment>
<evidence type="ECO:0000256" key="9">
    <source>
        <dbReference type="ARBA" id="ARBA00048999"/>
    </source>
</evidence>
<evidence type="ECO:0000259" key="12">
    <source>
        <dbReference type="PROSITE" id="PS51406"/>
    </source>
</evidence>
<name>A0AAE1GT48_9NEOP</name>
<dbReference type="FunFam" id="1.10.275.20:FF:000001">
    <property type="entry name" value="carnitine O-palmitoyltransferase 2, mitochondrial"/>
    <property type="match status" value="1"/>
</dbReference>
<keyword evidence="6" id="KW-0443">Lipid metabolism</keyword>
<organism evidence="13 14">
    <name type="scientific">Frankliniella fusca</name>
    <dbReference type="NCBI Taxonomy" id="407009"/>
    <lineage>
        <taxon>Eukaryota</taxon>
        <taxon>Metazoa</taxon>
        <taxon>Ecdysozoa</taxon>
        <taxon>Arthropoda</taxon>
        <taxon>Hexapoda</taxon>
        <taxon>Insecta</taxon>
        <taxon>Pterygota</taxon>
        <taxon>Neoptera</taxon>
        <taxon>Paraneoptera</taxon>
        <taxon>Thysanoptera</taxon>
        <taxon>Terebrantia</taxon>
        <taxon>Thripoidea</taxon>
        <taxon>Thripidae</taxon>
        <taxon>Frankliniella</taxon>
    </lineage>
</organism>
<comment type="similarity">
    <text evidence="2">Belongs to the carnitine/choline acetyltransferase family.</text>
</comment>
<evidence type="ECO:0000256" key="10">
    <source>
        <dbReference type="PIRSR" id="PIRSR600542-1"/>
    </source>
</evidence>
<dbReference type="GO" id="GO:0004095">
    <property type="term" value="F:carnitine O-palmitoyltransferase activity"/>
    <property type="evidence" value="ECO:0007669"/>
    <property type="project" value="TreeGrafter"/>
</dbReference>
<sequence>MSRMLIPQNLTKCYVPKFSSTRWRSSTSQDDYDYWQRSKVPTMHFQKSLPRLPIPELTKTAERYLNAQKPLLNDVNFKKTEKVVQSFISGDGVQLQKELKDQDSKDKHTSYISEPWFDMYLRDRVPLPINYNPLLVFIDDPKKEFNTQLVRTSNLLISSLRFLKSLQNGVLEPEVFHLNPSKSDTNFFRNVTKLLPSSVSWYGAYMFNAFPLDMSQYEGLFNATRIPKKGKDLIYRNPSAKHVLVMRNGHFFTFNVIDSNGHIMEPEYISSCIKHILDDQSAENQYPVGVLTTENRDVWAQARDHLEKSGNKEVLEQIDSSIFCICLDDQILGEDPEVITRAFLHADGVNRWFDKSLSLLVSKDGKAAVNFEHSWGDGVAVLRYFQDIHKDSTMQRWIHPGSEKSSEKASACVTKLEFKLDEKAKNDLQRAKENYNSFTNSLAFSFFEFNAFGKNLCKAAQVSPDSVMQLGFQLAYNKLVGKYVGTYESCSTAAFKHGRTETIRPCTVATKEFCEALKHQQPDPQMLRSMLSNCSKVHSKLTREAAMGQGFDRHLFGLRKLAEKRGGTLPEIYQDPAYATINHNILSTSTLSSDVVALGGFGPVVKDGLGIGYSIYDNRLGTVVSYYKGNADGNGFKDCLEESFKDIHKALLVGAVGPASPSPHPPAPPGERFYEDVAELRSTTLDIAEQLRSFNELYVGKLEARIVSTATHLSGLHSNVERLLDRAHVWDTLQLHVAAWSEQMHTLSSKMDLLSRAQENISALEARLASLPALDYRLETVAARLEDADKRLEQLTRNVDELRLDVRRTAHETPAVVSQFATRGALASLRVVERKLDRLSRQLAEQRGGGGGGGGGLAEDAAGTGTSLKLDGSGRLLVRCHTAPAVMDILKDVSAKVDVLFDHSSGCREEEAEAEVEAVGEVVEDETDNQVIRQSAPPTETTTDLTESVARADLVLSEAVTTESVAPAASRGEEAFTTVRPADDPVACRDRDTLVRALGSLTQAVQALGVLSAFPPPSAAGLGLEPPRPKPRGCEDLVGQPSGEYEFDGHRVFCDMDTDGGGWTVVQRRGDWGEPRENFSRTWAEYAEGFGSPSKEFWIGNKWLHRLTASRNTSLRVDLWDWEGERAVAEYAVFRVTAEDDLFRLQVADYSGNATDALSAHRGRPFSTWDSNHDTAPACCPCAPAYAAGWWFYSCFEANLNGEYHTHPEENEYYRGIIWEGWRGDYSLRAASMMVRSH</sequence>
<evidence type="ECO:0000256" key="5">
    <source>
        <dbReference type="ARBA" id="ARBA00022832"/>
    </source>
</evidence>
<dbReference type="Proteomes" id="UP001219518">
    <property type="component" value="Unassembled WGS sequence"/>
</dbReference>